<dbReference type="EMBL" id="UYRT01025804">
    <property type="protein sequence ID" value="VDK64168.1"/>
    <property type="molecule type" value="Genomic_DNA"/>
</dbReference>
<dbReference type="AlphaFoldDB" id="A0A183DIV9"/>
<proteinExistence type="predicted"/>
<evidence type="ECO:0000313" key="4">
    <source>
        <dbReference type="WBParaSite" id="GPUH_0000866001-mRNA-1"/>
    </source>
</evidence>
<evidence type="ECO:0000256" key="1">
    <source>
        <dbReference type="SAM" id="MobiDB-lite"/>
    </source>
</evidence>
<reference evidence="2 3" key="2">
    <citation type="submission" date="2018-11" db="EMBL/GenBank/DDBJ databases">
        <authorList>
            <consortium name="Pathogen Informatics"/>
        </authorList>
    </citation>
    <scope>NUCLEOTIDE SEQUENCE [LARGE SCALE GENOMIC DNA]</scope>
</reference>
<keyword evidence="3" id="KW-1185">Reference proteome</keyword>
<protein>
    <submittedName>
        <fullName evidence="2 4">Uncharacterized protein</fullName>
    </submittedName>
</protein>
<gene>
    <name evidence="2" type="ORF">GPUH_LOCUS8651</name>
</gene>
<feature type="region of interest" description="Disordered" evidence="1">
    <location>
        <begin position="36"/>
        <end position="60"/>
    </location>
</feature>
<evidence type="ECO:0000313" key="2">
    <source>
        <dbReference type="EMBL" id="VDK64168.1"/>
    </source>
</evidence>
<organism evidence="4">
    <name type="scientific">Gongylonema pulchrum</name>
    <dbReference type="NCBI Taxonomy" id="637853"/>
    <lineage>
        <taxon>Eukaryota</taxon>
        <taxon>Metazoa</taxon>
        <taxon>Ecdysozoa</taxon>
        <taxon>Nematoda</taxon>
        <taxon>Chromadorea</taxon>
        <taxon>Rhabditida</taxon>
        <taxon>Spirurina</taxon>
        <taxon>Spiruromorpha</taxon>
        <taxon>Spiruroidea</taxon>
        <taxon>Gongylonematidae</taxon>
        <taxon>Gongylonema</taxon>
    </lineage>
</organism>
<reference evidence="4" key="1">
    <citation type="submission" date="2016-06" db="UniProtKB">
        <authorList>
            <consortium name="WormBaseParasite"/>
        </authorList>
    </citation>
    <scope>IDENTIFICATION</scope>
</reference>
<accession>A0A183DIV9</accession>
<name>A0A183DIV9_9BILA</name>
<evidence type="ECO:0000313" key="3">
    <source>
        <dbReference type="Proteomes" id="UP000271098"/>
    </source>
</evidence>
<dbReference type="OrthoDB" id="5836119at2759"/>
<dbReference type="WBParaSite" id="GPUH_0000866001-mRNA-1">
    <property type="protein sequence ID" value="GPUH_0000866001-mRNA-1"/>
    <property type="gene ID" value="GPUH_0000866001"/>
</dbReference>
<sequence>MKVKSECGDQQQQLPCRGYILGTILNSLVCSHNLPEALDGESGNMEKDREDSLDADESQNEELEMKDLLQELRAIQDEEQSWEKWTLKYCQPSKFDDL</sequence>
<dbReference type="Proteomes" id="UP000271098">
    <property type="component" value="Unassembled WGS sequence"/>
</dbReference>